<evidence type="ECO:0000259" key="4">
    <source>
        <dbReference type="PROSITE" id="PS00622"/>
    </source>
</evidence>
<dbReference type="SUPFAM" id="SSF63829">
    <property type="entry name" value="Calcium-dependent phosphotriesterase"/>
    <property type="match status" value="3"/>
</dbReference>
<organism evidence="5 6">
    <name type="scientific">Flammeovirga aprica JL-4</name>
    <dbReference type="NCBI Taxonomy" id="694437"/>
    <lineage>
        <taxon>Bacteria</taxon>
        <taxon>Pseudomonadati</taxon>
        <taxon>Bacteroidota</taxon>
        <taxon>Cytophagia</taxon>
        <taxon>Cytophagales</taxon>
        <taxon>Flammeovirgaceae</taxon>
        <taxon>Flammeovirga</taxon>
    </lineage>
</organism>
<sequence>MVRTLLFFTLTFFTIPSISFSQHIKKQFEHLRTEDGLSDATVNSILQDSKGFMWFGTFKGLNRYDGYEMKVYPYDMGSEKGPNDNMISCLLEDHQGLLWIGFLNNGMSVYNPKDETFKHIEGGWQENLMVPSFSVNCMMEDDEQQLWIGASGGISIISKDRKQYKKYYFEEGNPNTINGVSVHDMVEDKWNRIWLATDNRKLCVYDKNTKNFSEVEYTHLPLNSLDDNAKKNLFIYNDTLLYVGSNSGGLAEYNLLTGQYTTYVTGVPGKGPSSNNIKDILQVGNKLWLATDGAGLDVFDVNTKYFESHIHSKVDPLSLSTDVLWSMYKDKEENIWIGAYLEGVDKFDPRKNFFKQINHTPCDDNTLPNKPVLSLYYDKKGKLWAGTDWGGLHQQSDENENNFKHFDIDGKQIDGFAVDVVKTMTEDSLGNFLVGTYSEGLRVVDKKTGKYFHMKRDGNDDCLTTNNIWALYTDSKGITWVGTLGGGITQYDPVKKECVSLNLDYSNAGQIHVYHIFEDAQSNIWFSTDSGVVLFERSTGKWTFDLMNKLIETNHNFNYVKAVFEDKLRHIWLATAVGLVKYLPERKEFKVLTEKDGIPQLPLLNITSDQMGNLIIVSKKYISKMSLSGEDIVSFHIPNNSFNYNSLEKNNKGEILIGGTEGITIFNPQMLGENEVVPPVYITGFDIFNVPQIPTDSTSILKNSVLETETIELEYDQSVFNFNYCALNFTETDRNQYAYKLSGFDTKWNYVGDRRIATYTNLDPGKYTFKVIASNNHGVWNKEGASINVIIKTPFWQSTWFRLLMLSLILLALYFLQRVRIMNVKKQFALESIQAEREKIKIQNTTLEKELDTTKGELTNITISHLHKNQSLQQVKQKLEELAANLGSTEKRKIRTIVKEINKESDDHDYWDKFEHQFNKSHDNFLERFKVQYPDLSKRELRICAYLRMDLENQEIATLMNVSVRTLETSRYRIRKKIGLEKRKSLTKMITRF</sequence>
<dbReference type="Proteomes" id="UP000576082">
    <property type="component" value="Unassembled WGS sequence"/>
</dbReference>
<dbReference type="Gene3D" id="2.130.10.10">
    <property type="entry name" value="YVTN repeat-like/Quinoprotein amine dehydrogenase"/>
    <property type="match status" value="4"/>
</dbReference>
<dbReference type="PANTHER" id="PTHR43547">
    <property type="entry name" value="TWO-COMPONENT HISTIDINE KINASE"/>
    <property type="match status" value="1"/>
</dbReference>
<evidence type="ECO:0000256" key="3">
    <source>
        <dbReference type="SAM" id="Phobius"/>
    </source>
</evidence>
<dbReference type="GO" id="GO:0003677">
    <property type="term" value="F:DNA binding"/>
    <property type="evidence" value="ECO:0007669"/>
    <property type="project" value="InterPro"/>
</dbReference>
<dbReference type="AlphaFoldDB" id="A0A7X9P0U8"/>
<evidence type="ECO:0000256" key="2">
    <source>
        <dbReference type="SAM" id="Coils"/>
    </source>
</evidence>
<keyword evidence="2" id="KW-0175">Coiled coil</keyword>
<feature type="transmembrane region" description="Helical" evidence="3">
    <location>
        <begin position="799"/>
        <end position="816"/>
    </location>
</feature>
<keyword evidence="3" id="KW-0472">Membrane</keyword>
<dbReference type="GO" id="GO:0000155">
    <property type="term" value="F:phosphorelay sensor kinase activity"/>
    <property type="evidence" value="ECO:0007669"/>
    <property type="project" value="TreeGrafter"/>
</dbReference>
<dbReference type="Pfam" id="PF00196">
    <property type="entry name" value="GerE"/>
    <property type="match status" value="1"/>
</dbReference>
<dbReference type="PANTHER" id="PTHR43547:SF2">
    <property type="entry name" value="HYBRID SIGNAL TRANSDUCTION HISTIDINE KINASE C"/>
    <property type="match status" value="1"/>
</dbReference>
<accession>A0A7X9P0U8</accession>
<evidence type="ECO:0000313" key="5">
    <source>
        <dbReference type="EMBL" id="NME67496.1"/>
    </source>
</evidence>
<dbReference type="Pfam" id="PF07494">
    <property type="entry name" value="Reg_prop"/>
    <property type="match status" value="4"/>
</dbReference>
<feature type="coiled-coil region" evidence="2">
    <location>
        <begin position="830"/>
        <end position="892"/>
    </location>
</feature>
<dbReference type="SMART" id="SM00421">
    <property type="entry name" value="HTH_LUXR"/>
    <property type="match status" value="1"/>
</dbReference>
<keyword evidence="1" id="KW-0597">Phosphoprotein</keyword>
<dbReference type="Pfam" id="PF07495">
    <property type="entry name" value="Y_Y_Y"/>
    <property type="match status" value="1"/>
</dbReference>
<dbReference type="InterPro" id="IPR000792">
    <property type="entry name" value="Tscrpt_reg_LuxR_C"/>
</dbReference>
<dbReference type="Gene3D" id="2.60.40.10">
    <property type="entry name" value="Immunoglobulins"/>
    <property type="match status" value="1"/>
</dbReference>
<protein>
    <recommendedName>
        <fullName evidence="4">HTH luxR-type domain-containing protein</fullName>
    </recommendedName>
</protein>
<dbReference type="EMBL" id="JABANE010000011">
    <property type="protein sequence ID" value="NME67496.1"/>
    <property type="molecule type" value="Genomic_DNA"/>
</dbReference>
<reference evidence="5 6" key="1">
    <citation type="submission" date="2020-04" db="EMBL/GenBank/DDBJ databases">
        <title>Flammeovirga sp. SR4, a novel species isolated from seawater.</title>
        <authorList>
            <person name="Wang X."/>
        </authorList>
    </citation>
    <scope>NUCLEOTIDE SEQUENCE [LARGE SCALE GENOMIC DNA]</scope>
    <source>
        <strain evidence="5 6">ATCC 23126</strain>
    </source>
</reference>
<dbReference type="InterPro" id="IPR011110">
    <property type="entry name" value="Reg_prop"/>
</dbReference>
<dbReference type="InterPro" id="IPR013783">
    <property type="entry name" value="Ig-like_fold"/>
</dbReference>
<proteinExistence type="predicted"/>
<dbReference type="InterPro" id="IPR011123">
    <property type="entry name" value="Y_Y_Y"/>
</dbReference>
<keyword evidence="6" id="KW-1185">Reference proteome</keyword>
<evidence type="ECO:0000313" key="6">
    <source>
        <dbReference type="Proteomes" id="UP000576082"/>
    </source>
</evidence>
<evidence type="ECO:0000256" key="1">
    <source>
        <dbReference type="ARBA" id="ARBA00022553"/>
    </source>
</evidence>
<keyword evidence="3" id="KW-1133">Transmembrane helix</keyword>
<name>A0A7X9P0U8_9BACT</name>
<dbReference type="PROSITE" id="PS00622">
    <property type="entry name" value="HTH_LUXR_1"/>
    <property type="match status" value="1"/>
</dbReference>
<dbReference type="RefSeq" id="WP_169655832.1">
    <property type="nucleotide sequence ID" value="NZ_JABANE010000011.1"/>
</dbReference>
<dbReference type="InterPro" id="IPR015943">
    <property type="entry name" value="WD40/YVTN_repeat-like_dom_sf"/>
</dbReference>
<dbReference type="SUPFAM" id="SSF46894">
    <property type="entry name" value="C-terminal effector domain of the bipartite response regulators"/>
    <property type="match status" value="1"/>
</dbReference>
<keyword evidence="3" id="KW-0812">Transmembrane</keyword>
<dbReference type="FunFam" id="2.60.40.10:FF:000791">
    <property type="entry name" value="Two-component system sensor histidine kinase/response regulator"/>
    <property type="match status" value="1"/>
</dbReference>
<dbReference type="Gene3D" id="1.10.10.10">
    <property type="entry name" value="Winged helix-like DNA-binding domain superfamily/Winged helix DNA-binding domain"/>
    <property type="match status" value="1"/>
</dbReference>
<gene>
    <name evidence="5" type="ORF">HHU12_05915</name>
</gene>
<feature type="domain" description="HTH luxR-type" evidence="4">
    <location>
        <begin position="950"/>
        <end position="977"/>
    </location>
</feature>
<dbReference type="InterPro" id="IPR016032">
    <property type="entry name" value="Sig_transdc_resp-reg_C-effctor"/>
</dbReference>
<comment type="caution">
    <text evidence="5">The sequence shown here is derived from an EMBL/GenBank/DDBJ whole genome shotgun (WGS) entry which is preliminary data.</text>
</comment>
<dbReference type="GO" id="GO:0006355">
    <property type="term" value="P:regulation of DNA-templated transcription"/>
    <property type="evidence" value="ECO:0007669"/>
    <property type="project" value="InterPro"/>
</dbReference>
<dbReference type="InterPro" id="IPR036388">
    <property type="entry name" value="WH-like_DNA-bd_sf"/>
</dbReference>